<reference evidence="1 2" key="1">
    <citation type="submission" date="2019-07" db="EMBL/GenBank/DDBJ databases">
        <authorList>
            <person name="Kim J.K."/>
            <person name="Cheong H.-M."/>
            <person name="Choi Y."/>
            <person name="Hwang K.J."/>
            <person name="Lee S."/>
            <person name="Choi C."/>
        </authorList>
    </citation>
    <scope>NUCLEOTIDE SEQUENCE [LARGE SCALE GENOMIC DNA]</scope>
    <source>
        <strain evidence="1 2">KS 22</strain>
    </source>
</reference>
<gene>
    <name evidence="1" type="ORF">FPL14_05960</name>
</gene>
<dbReference type="AlphaFoldDB" id="A0A7G5BV17"/>
<dbReference type="KEGG" id="cchl:FPL14_05960"/>
<keyword evidence="2" id="KW-1185">Reference proteome</keyword>
<protein>
    <recommendedName>
        <fullName evidence="3">Serine/threonine protein kinase</fullName>
    </recommendedName>
</protein>
<dbReference type="RefSeq" id="WP_182302158.1">
    <property type="nucleotide sequence ID" value="NZ_CP041969.1"/>
</dbReference>
<evidence type="ECO:0000313" key="2">
    <source>
        <dbReference type="Proteomes" id="UP000515679"/>
    </source>
</evidence>
<dbReference type="Proteomes" id="UP000515679">
    <property type="component" value="Chromosome"/>
</dbReference>
<name>A0A7G5BV17_9BACL</name>
<organism evidence="1 2">
    <name type="scientific">Cohnella cholangitidis</name>
    <dbReference type="NCBI Taxonomy" id="2598458"/>
    <lineage>
        <taxon>Bacteria</taxon>
        <taxon>Bacillati</taxon>
        <taxon>Bacillota</taxon>
        <taxon>Bacilli</taxon>
        <taxon>Bacillales</taxon>
        <taxon>Paenibacillaceae</taxon>
        <taxon>Cohnella</taxon>
    </lineage>
</organism>
<evidence type="ECO:0008006" key="3">
    <source>
        <dbReference type="Google" id="ProtNLM"/>
    </source>
</evidence>
<evidence type="ECO:0000313" key="1">
    <source>
        <dbReference type="EMBL" id="QMV40801.1"/>
    </source>
</evidence>
<sequence>MKSYRSLSERHRIRKAIKTLRLNYQILGSGKTRIVYDLDNGYVLKVAISKRGLKSNQTEFHLYNGYSDRIRKYLCPVIESGEGWIIMKKMNRMVELTERYKDKLPRIKRKFKRAGVTARSLRSKNLAVYRHRIKVIDYGSFKNVNP</sequence>
<accession>A0A7G5BV17</accession>
<proteinExistence type="predicted"/>
<dbReference type="EMBL" id="CP041969">
    <property type="protein sequence ID" value="QMV40801.1"/>
    <property type="molecule type" value="Genomic_DNA"/>
</dbReference>